<protein>
    <recommendedName>
        <fullName evidence="4">Integral membrane protein</fullName>
    </recommendedName>
</protein>
<gene>
    <name evidence="2" type="ORF">GTC6_22617</name>
</gene>
<evidence type="ECO:0008006" key="4">
    <source>
        <dbReference type="Google" id="ProtNLM"/>
    </source>
</evidence>
<evidence type="ECO:0000313" key="3">
    <source>
        <dbReference type="Proteomes" id="UP000013569"/>
    </source>
</evidence>
<dbReference type="EMBL" id="AQPW01000057">
    <property type="protein sequence ID" value="EON30443.1"/>
    <property type="molecule type" value="Genomic_DNA"/>
</dbReference>
<keyword evidence="1" id="KW-1133">Transmembrane helix</keyword>
<dbReference type="RefSeq" id="WP_010844871.1">
    <property type="nucleotide sequence ID" value="NZ_AQPW01000057.1"/>
</dbReference>
<accession>R7Y330</accession>
<dbReference type="Proteomes" id="UP000013569">
    <property type="component" value="Unassembled WGS sequence"/>
</dbReference>
<name>R7Y330_9ACTN</name>
<feature type="transmembrane region" description="Helical" evidence="1">
    <location>
        <begin position="93"/>
        <end position="115"/>
    </location>
</feature>
<keyword evidence="1" id="KW-0812">Transmembrane</keyword>
<dbReference type="AlphaFoldDB" id="R7Y330"/>
<evidence type="ECO:0000256" key="1">
    <source>
        <dbReference type="SAM" id="Phobius"/>
    </source>
</evidence>
<dbReference type="PATRIC" id="fig|1316928.3.peg.4575"/>
<evidence type="ECO:0000313" key="2">
    <source>
        <dbReference type="EMBL" id="EON30443.1"/>
    </source>
</evidence>
<sequence length="150" mass="15672">MTAASDTSGIQRIGNRRTAAGWALAIVEVLVAFAAVAGGLALVGDQWAMPREWLLNTPFATWTGPGIALIAAVAIPQLVAAAAIAMPSVPARLGIIGGLLAGVSLIAWIVLQLALLQVFFFLQPAMIVVGIVEIVLALRWRRGVEIPATR</sequence>
<organism evidence="2 3">
    <name type="scientific">Gordonia terrae C-6</name>
    <dbReference type="NCBI Taxonomy" id="1316928"/>
    <lineage>
        <taxon>Bacteria</taxon>
        <taxon>Bacillati</taxon>
        <taxon>Actinomycetota</taxon>
        <taxon>Actinomycetes</taxon>
        <taxon>Mycobacteriales</taxon>
        <taxon>Gordoniaceae</taxon>
        <taxon>Gordonia</taxon>
    </lineage>
</organism>
<feature type="transmembrane region" description="Helical" evidence="1">
    <location>
        <begin position="121"/>
        <end position="140"/>
    </location>
</feature>
<reference evidence="2 3" key="1">
    <citation type="journal article" date="2013" name="Genome Announc.">
        <title>Draft Genome Sequence of a Benzothiophene-Desulfurizing Bacterium, Gordona terrae Strain C-6.</title>
        <authorList>
            <person name="Wang W."/>
            <person name="Ma T."/>
            <person name="Ren Y."/>
            <person name="Li G."/>
        </authorList>
    </citation>
    <scope>NUCLEOTIDE SEQUENCE [LARGE SCALE GENOMIC DNA]</scope>
    <source>
        <strain evidence="2 3">C-6</strain>
    </source>
</reference>
<proteinExistence type="predicted"/>
<feature type="transmembrane region" description="Helical" evidence="1">
    <location>
        <begin position="21"/>
        <end position="42"/>
    </location>
</feature>
<feature type="transmembrane region" description="Helical" evidence="1">
    <location>
        <begin position="62"/>
        <end position="86"/>
    </location>
</feature>
<comment type="caution">
    <text evidence="2">The sequence shown here is derived from an EMBL/GenBank/DDBJ whole genome shotgun (WGS) entry which is preliminary data.</text>
</comment>
<keyword evidence="1" id="KW-0472">Membrane</keyword>